<organism evidence="3 4">
    <name type="scientific">Lolium multiflorum</name>
    <name type="common">Italian ryegrass</name>
    <name type="synonym">Lolium perenne subsp. multiflorum</name>
    <dbReference type="NCBI Taxonomy" id="4521"/>
    <lineage>
        <taxon>Eukaryota</taxon>
        <taxon>Viridiplantae</taxon>
        <taxon>Streptophyta</taxon>
        <taxon>Embryophyta</taxon>
        <taxon>Tracheophyta</taxon>
        <taxon>Spermatophyta</taxon>
        <taxon>Magnoliopsida</taxon>
        <taxon>Liliopsida</taxon>
        <taxon>Poales</taxon>
        <taxon>Poaceae</taxon>
        <taxon>BOP clade</taxon>
        <taxon>Pooideae</taxon>
        <taxon>Poodae</taxon>
        <taxon>Poeae</taxon>
        <taxon>Poeae Chloroplast Group 2 (Poeae type)</taxon>
        <taxon>Loliodinae</taxon>
        <taxon>Loliinae</taxon>
        <taxon>Lolium</taxon>
    </lineage>
</organism>
<dbReference type="Pfam" id="PF04195">
    <property type="entry name" value="Transposase_28"/>
    <property type="match status" value="1"/>
</dbReference>
<evidence type="ECO:0000313" key="4">
    <source>
        <dbReference type="Proteomes" id="UP001231189"/>
    </source>
</evidence>
<sequence length="456" mass="50905">METDSGNQQESGSLQESGGHLESGSFSQASGSQEASSSGQASSSSSQSSGEEPSPITRGAWMGSNVTEFEIDWLYRSRRIPEGVTCRIPDDEIEPDPEDDEYVVFLAHFERGFGLPASPFFREFLDFYELQPHHLPGNAIFYLSCYATFMEAYIGIRPTRETFARFFNLRINSVQGKEIPKPKPPVECGSCIVGSRQGSTFLKFSGLESCRAWQGTFFYVKNSGRANLINLPPYQEGPPSRTNWSYNPRTDHAETNRVVRFLASLKKETNICSDDIIRTFISRRVLPLKRRAHRMSEMYGPGDPTKITGRPLSKKDVVRKAKQICQGPLSHPAERRGTFRKRALDSFDPDPYIFWKDLKMGKTPAARLGRDPPEPTGNPDDLTVLEIHERVPPLRAEAGSEFVDKLMAQGQKNKQPASTAGSSHGPPSKRFRTEPVGEKEVGVRRYGRKAMPTASG</sequence>
<proteinExistence type="predicted"/>
<evidence type="ECO:0000256" key="1">
    <source>
        <dbReference type="SAM" id="MobiDB-lite"/>
    </source>
</evidence>
<name>A0AAD8VI42_LOLMU</name>
<evidence type="ECO:0000259" key="2">
    <source>
        <dbReference type="Pfam" id="PF04195"/>
    </source>
</evidence>
<protein>
    <recommendedName>
        <fullName evidence="2">Transposase (putative) gypsy type domain-containing protein</fullName>
    </recommendedName>
</protein>
<accession>A0AAD8VI42</accession>
<gene>
    <name evidence="3" type="ORF">QYE76_029664</name>
</gene>
<comment type="caution">
    <text evidence="3">The sequence shown here is derived from an EMBL/GenBank/DDBJ whole genome shotgun (WGS) entry which is preliminary data.</text>
</comment>
<dbReference type="InterPro" id="IPR007321">
    <property type="entry name" value="Transposase_28"/>
</dbReference>
<evidence type="ECO:0000313" key="3">
    <source>
        <dbReference type="EMBL" id="KAK1605991.1"/>
    </source>
</evidence>
<dbReference type="Proteomes" id="UP001231189">
    <property type="component" value="Unassembled WGS sequence"/>
</dbReference>
<feature type="compositionally biased region" description="Basic and acidic residues" evidence="1">
    <location>
        <begin position="431"/>
        <end position="443"/>
    </location>
</feature>
<dbReference type="AlphaFoldDB" id="A0AAD8VI42"/>
<feature type="compositionally biased region" description="Polar residues" evidence="1">
    <location>
        <begin position="1"/>
        <end position="16"/>
    </location>
</feature>
<reference evidence="3" key="1">
    <citation type="submission" date="2023-07" db="EMBL/GenBank/DDBJ databases">
        <title>A chromosome-level genome assembly of Lolium multiflorum.</title>
        <authorList>
            <person name="Chen Y."/>
            <person name="Copetti D."/>
            <person name="Kolliker R."/>
            <person name="Studer B."/>
        </authorList>
    </citation>
    <scope>NUCLEOTIDE SEQUENCE</scope>
    <source>
        <strain evidence="3">02402/16</strain>
        <tissue evidence="3">Leaf</tissue>
    </source>
</reference>
<feature type="compositionally biased region" description="Polar residues" evidence="1">
    <location>
        <begin position="410"/>
        <end position="422"/>
    </location>
</feature>
<keyword evidence="4" id="KW-1185">Reference proteome</keyword>
<feature type="compositionally biased region" description="Low complexity" evidence="1">
    <location>
        <begin position="22"/>
        <end position="52"/>
    </location>
</feature>
<dbReference type="EMBL" id="JAUUTY010000007">
    <property type="protein sequence ID" value="KAK1605991.1"/>
    <property type="molecule type" value="Genomic_DNA"/>
</dbReference>
<dbReference type="PANTHER" id="PTHR33026:SF7">
    <property type="entry name" value="OS03G0100275 PROTEIN"/>
    <property type="match status" value="1"/>
</dbReference>
<feature type="domain" description="Transposase (putative) gypsy type" evidence="2">
    <location>
        <begin position="103"/>
        <end position="170"/>
    </location>
</feature>
<feature type="region of interest" description="Disordered" evidence="1">
    <location>
        <begin position="398"/>
        <end position="456"/>
    </location>
</feature>
<feature type="region of interest" description="Disordered" evidence="1">
    <location>
        <begin position="1"/>
        <end position="61"/>
    </location>
</feature>
<dbReference type="PANTHER" id="PTHR33026">
    <property type="entry name" value="OS06G0360600 PROTEIN"/>
    <property type="match status" value="1"/>
</dbReference>